<evidence type="ECO:0000256" key="8">
    <source>
        <dbReference type="ARBA" id="ARBA00038120"/>
    </source>
</evidence>
<evidence type="ECO:0000256" key="9">
    <source>
        <dbReference type="ARBA" id="ARBA00040345"/>
    </source>
</evidence>
<dbReference type="Proteomes" id="UP000291758">
    <property type="component" value="Chromosome"/>
</dbReference>
<keyword evidence="3" id="KW-0328">Glycosyltransferase</keyword>
<evidence type="ECO:0000256" key="10">
    <source>
        <dbReference type="SAM" id="MobiDB-lite"/>
    </source>
</evidence>
<comment type="similarity">
    <text evidence="8">Belongs to the glycosyltransferase 2 family. CrtQ subfamily.</text>
</comment>
<comment type="function">
    <text evidence="6">Catalyzes the glycosylation of 4,4'-diaponeurosporenoate, i.e. the esterification of glucose at the C1'' position with the carboxyl group of 4,4'-diaponeurosporenic acid, to form glycosyl-4,4'-diaponeurosporenoate. This is a step in the biosynthesis of staphyloxanthin, an orange pigment present in most staphylococci strains.</text>
</comment>
<organism evidence="12 13">
    <name type="scientific">Xylanimonas allomyrinae</name>
    <dbReference type="NCBI Taxonomy" id="2509459"/>
    <lineage>
        <taxon>Bacteria</taxon>
        <taxon>Bacillati</taxon>
        <taxon>Actinomycetota</taxon>
        <taxon>Actinomycetes</taxon>
        <taxon>Micrococcales</taxon>
        <taxon>Promicromonosporaceae</taxon>
        <taxon>Xylanimonas</taxon>
    </lineage>
</organism>
<dbReference type="GO" id="GO:0016757">
    <property type="term" value="F:glycosyltransferase activity"/>
    <property type="evidence" value="ECO:0007669"/>
    <property type="project" value="UniProtKB-KW"/>
</dbReference>
<proteinExistence type="inferred from homology"/>
<dbReference type="PANTHER" id="PTHR43646:SF2">
    <property type="entry name" value="GLYCOSYLTRANSFERASE 2-LIKE DOMAIN-CONTAINING PROTEIN"/>
    <property type="match status" value="1"/>
</dbReference>
<feature type="compositionally biased region" description="Basic and acidic residues" evidence="10">
    <location>
        <begin position="1"/>
        <end position="11"/>
    </location>
</feature>
<dbReference type="EMBL" id="CP035495">
    <property type="protein sequence ID" value="QAY61968.1"/>
    <property type="molecule type" value="Genomic_DNA"/>
</dbReference>
<dbReference type="InterPro" id="IPR001173">
    <property type="entry name" value="Glyco_trans_2-like"/>
</dbReference>
<dbReference type="RefSeq" id="WP_129201646.1">
    <property type="nucleotide sequence ID" value="NZ_CP035495.1"/>
</dbReference>
<comment type="subcellular location">
    <subcellularLocation>
        <location evidence="1">Cell membrane</location>
    </subcellularLocation>
</comment>
<comment type="pathway">
    <text evidence="7">Carotenoid biosynthesis; staphyloxanthin biosynthesis; staphyloxanthin from farnesyl diphosphate: step 4/5.</text>
</comment>
<feature type="domain" description="Glycosyltransferase 2-like" evidence="11">
    <location>
        <begin position="38"/>
        <end position="140"/>
    </location>
</feature>
<dbReference type="OrthoDB" id="9771846at2"/>
<keyword evidence="4 12" id="KW-0808">Transferase</keyword>
<feature type="region of interest" description="Disordered" evidence="10">
    <location>
        <begin position="1"/>
        <end position="23"/>
    </location>
</feature>
<dbReference type="SUPFAM" id="SSF53448">
    <property type="entry name" value="Nucleotide-diphospho-sugar transferases"/>
    <property type="match status" value="1"/>
</dbReference>
<sequence length="315" mass="34218">MIRTDVRRSHTADGAAVDDPSAFAFPAERPPLGTAEGSVIIPAHNEAQVIARTLRALAPLAASPSVEVIVVCNGCSDDTAQVARTFPWARVEDTPERSKTAALNLGDRIATRWPRLYLDADIEVSPAAVLETFAALTGPGVRAARPTHAYDISSASPLVRGYYRARSRIPGPLRLWGAGSFATNEEGHRRLGAFPAVTADDSWFDAQFSESEKQIVSTTPTRVRTPRTVSDLVNVLSRQRRGYLELHIPAETRSRGTALTASIRGPRTALDAIAYAAITVVSRALADRAIRRAGAHTWERDDSTRVRNEDREAFS</sequence>
<evidence type="ECO:0000313" key="12">
    <source>
        <dbReference type="EMBL" id="QAY61968.1"/>
    </source>
</evidence>
<accession>A0A4P6EVA0</accession>
<evidence type="ECO:0000256" key="2">
    <source>
        <dbReference type="ARBA" id="ARBA00022475"/>
    </source>
</evidence>
<reference evidence="12 13" key="1">
    <citation type="submission" date="2019-01" db="EMBL/GenBank/DDBJ databases">
        <title>Genome sequencing of strain 2JSPR-7.</title>
        <authorList>
            <person name="Heo J."/>
            <person name="Kim S.-J."/>
            <person name="Kim J.-S."/>
            <person name="Hong S.-B."/>
            <person name="Kwon S.-W."/>
        </authorList>
    </citation>
    <scope>NUCLEOTIDE SEQUENCE [LARGE SCALE GENOMIC DNA]</scope>
    <source>
        <strain evidence="12 13">2JSPR-7</strain>
    </source>
</reference>
<dbReference type="KEGG" id="xyl:ET495_00110"/>
<evidence type="ECO:0000256" key="1">
    <source>
        <dbReference type="ARBA" id="ARBA00004236"/>
    </source>
</evidence>
<dbReference type="InterPro" id="IPR029044">
    <property type="entry name" value="Nucleotide-diphossugar_trans"/>
</dbReference>
<dbReference type="Gene3D" id="3.90.550.10">
    <property type="entry name" value="Spore Coat Polysaccharide Biosynthesis Protein SpsA, Chain A"/>
    <property type="match status" value="1"/>
</dbReference>
<evidence type="ECO:0000313" key="13">
    <source>
        <dbReference type="Proteomes" id="UP000291758"/>
    </source>
</evidence>
<feature type="region of interest" description="Disordered" evidence="10">
    <location>
        <begin position="296"/>
        <end position="315"/>
    </location>
</feature>
<evidence type="ECO:0000256" key="5">
    <source>
        <dbReference type="ARBA" id="ARBA00023136"/>
    </source>
</evidence>
<dbReference type="PANTHER" id="PTHR43646">
    <property type="entry name" value="GLYCOSYLTRANSFERASE"/>
    <property type="match status" value="1"/>
</dbReference>
<protein>
    <recommendedName>
        <fullName evidence="9">4,4'-diaponeurosporenoate glycosyltransferase</fullName>
    </recommendedName>
</protein>
<evidence type="ECO:0000259" key="11">
    <source>
        <dbReference type="Pfam" id="PF00535"/>
    </source>
</evidence>
<evidence type="ECO:0000256" key="6">
    <source>
        <dbReference type="ARBA" id="ARBA00037281"/>
    </source>
</evidence>
<dbReference type="AlphaFoldDB" id="A0A4P6EVA0"/>
<gene>
    <name evidence="12" type="ORF">ET495_00110</name>
</gene>
<keyword evidence="5" id="KW-0472">Membrane</keyword>
<evidence type="ECO:0000256" key="3">
    <source>
        <dbReference type="ARBA" id="ARBA00022676"/>
    </source>
</evidence>
<keyword evidence="13" id="KW-1185">Reference proteome</keyword>
<dbReference type="GO" id="GO:0005886">
    <property type="term" value="C:plasma membrane"/>
    <property type="evidence" value="ECO:0007669"/>
    <property type="project" value="UniProtKB-SubCell"/>
</dbReference>
<name>A0A4P6EVA0_9MICO</name>
<evidence type="ECO:0000256" key="7">
    <source>
        <dbReference type="ARBA" id="ARBA00037904"/>
    </source>
</evidence>
<evidence type="ECO:0000256" key="4">
    <source>
        <dbReference type="ARBA" id="ARBA00022679"/>
    </source>
</evidence>
<dbReference type="Pfam" id="PF00535">
    <property type="entry name" value="Glycos_transf_2"/>
    <property type="match status" value="1"/>
</dbReference>
<keyword evidence="2" id="KW-1003">Cell membrane</keyword>
<feature type="compositionally biased region" description="Basic and acidic residues" evidence="10">
    <location>
        <begin position="297"/>
        <end position="315"/>
    </location>
</feature>